<evidence type="ECO:0000313" key="1">
    <source>
        <dbReference type="EMBL" id="SEF75554.1"/>
    </source>
</evidence>
<accession>A0A1H5UKL3</accession>
<proteinExistence type="predicted"/>
<reference evidence="1 2" key="1">
    <citation type="submission" date="2016-10" db="EMBL/GenBank/DDBJ databases">
        <authorList>
            <person name="de Groot N.N."/>
        </authorList>
    </citation>
    <scope>NUCLEOTIDE SEQUENCE [LARGE SCALE GENOMIC DNA]</scope>
    <source>
        <strain evidence="1 2">Nl13</strain>
    </source>
</reference>
<dbReference type="EMBL" id="FNVK01000008">
    <property type="protein sequence ID" value="SEF75554.1"/>
    <property type="molecule type" value="Genomic_DNA"/>
</dbReference>
<evidence type="ECO:0000313" key="2">
    <source>
        <dbReference type="Proteomes" id="UP000236751"/>
    </source>
</evidence>
<protein>
    <submittedName>
        <fullName evidence="1">Uncharacterized protein</fullName>
    </submittedName>
</protein>
<gene>
    <name evidence="1" type="ORF">SAMN05216403_10823</name>
</gene>
<name>A0A1H5UKL3_NITMU</name>
<dbReference type="Proteomes" id="UP000236751">
    <property type="component" value="Unassembled WGS sequence"/>
</dbReference>
<organism evidence="1 2">
    <name type="scientific">Nitrosospira multiformis (strain ATCC 25196 / NCIMB 11849 / C 71)</name>
    <dbReference type="NCBI Taxonomy" id="323848"/>
    <lineage>
        <taxon>Bacteria</taxon>
        <taxon>Pseudomonadati</taxon>
        <taxon>Pseudomonadota</taxon>
        <taxon>Betaproteobacteria</taxon>
        <taxon>Nitrosomonadales</taxon>
        <taxon>Nitrosomonadaceae</taxon>
        <taxon>Nitrosospira</taxon>
    </lineage>
</organism>
<sequence>MISRTWNTERLFPRGISGRYKISNARPHICPFGGHVGYQLELESSVHRLHPSRYANKP</sequence>
<dbReference type="AlphaFoldDB" id="A0A1H5UKL3"/>